<proteinExistence type="predicted"/>
<evidence type="ECO:0000313" key="1">
    <source>
        <dbReference type="EMBL" id="CAH2109176.1"/>
    </source>
</evidence>
<accession>A0AAU9VAV9</accession>
<organism evidence="1 2">
    <name type="scientific">Euphydryas editha</name>
    <name type="common">Edith's checkerspot</name>
    <dbReference type="NCBI Taxonomy" id="104508"/>
    <lineage>
        <taxon>Eukaryota</taxon>
        <taxon>Metazoa</taxon>
        <taxon>Ecdysozoa</taxon>
        <taxon>Arthropoda</taxon>
        <taxon>Hexapoda</taxon>
        <taxon>Insecta</taxon>
        <taxon>Pterygota</taxon>
        <taxon>Neoptera</taxon>
        <taxon>Endopterygota</taxon>
        <taxon>Lepidoptera</taxon>
        <taxon>Glossata</taxon>
        <taxon>Ditrysia</taxon>
        <taxon>Papilionoidea</taxon>
        <taxon>Nymphalidae</taxon>
        <taxon>Nymphalinae</taxon>
        <taxon>Euphydryas</taxon>
    </lineage>
</organism>
<keyword evidence="2" id="KW-1185">Reference proteome</keyword>
<reference evidence="1" key="1">
    <citation type="submission" date="2022-03" db="EMBL/GenBank/DDBJ databases">
        <authorList>
            <person name="Tunstrom K."/>
        </authorList>
    </citation>
    <scope>NUCLEOTIDE SEQUENCE</scope>
</reference>
<dbReference type="EMBL" id="CAKOGL010000064">
    <property type="protein sequence ID" value="CAH2109176.1"/>
    <property type="molecule type" value="Genomic_DNA"/>
</dbReference>
<dbReference type="Proteomes" id="UP001153954">
    <property type="component" value="Unassembled WGS sequence"/>
</dbReference>
<name>A0AAU9VAV9_EUPED</name>
<sequence>MKPVFSLTLQRPTLPTTMMATQTGGFLKTPNWLQISQLSYSKIVDRTVWLAPNVAYYAQDIGTWKPNHKKFAASNWTAIGRSCISPEQAFPIVPAKLCQKVF</sequence>
<protein>
    <submittedName>
        <fullName evidence="1">Uncharacterized protein</fullName>
    </submittedName>
</protein>
<gene>
    <name evidence="1" type="ORF">EEDITHA_LOCUS23037</name>
</gene>
<dbReference type="AlphaFoldDB" id="A0AAU9VAV9"/>
<comment type="caution">
    <text evidence="1">The sequence shown here is derived from an EMBL/GenBank/DDBJ whole genome shotgun (WGS) entry which is preliminary data.</text>
</comment>
<evidence type="ECO:0000313" key="2">
    <source>
        <dbReference type="Proteomes" id="UP001153954"/>
    </source>
</evidence>